<dbReference type="Pfam" id="PF00528">
    <property type="entry name" value="BPD_transp_1"/>
    <property type="match status" value="1"/>
</dbReference>
<reference evidence="9 10" key="1">
    <citation type="submission" date="2017-10" db="EMBL/GenBank/DDBJ databases">
        <title>The draft genome sequence of Lewinella nigricans NBRC 102662.</title>
        <authorList>
            <person name="Wang K."/>
        </authorList>
    </citation>
    <scope>NUCLEOTIDE SEQUENCE [LARGE SCALE GENOMIC DNA]</scope>
    <source>
        <strain evidence="9 10">NBRC 102662</strain>
    </source>
</reference>
<dbReference type="PANTHER" id="PTHR43386:SF1">
    <property type="entry name" value="D,D-DIPEPTIDE TRANSPORT SYSTEM PERMEASE PROTEIN DDPC-RELATED"/>
    <property type="match status" value="1"/>
</dbReference>
<organism evidence="9 10">
    <name type="scientific">Flavilitoribacter nigricans (strain ATCC 23147 / DSM 23189 / NBRC 102662 / NCIMB 1420 / SS-2)</name>
    <name type="common">Lewinella nigricans</name>
    <dbReference type="NCBI Taxonomy" id="1122177"/>
    <lineage>
        <taxon>Bacteria</taxon>
        <taxon>Pseudomonadati</taxon>
        <taxon>Bacteroidota</taxon>
        <taxon>Saprospiria</taxon>
        <taxon>Saprospirales</taxon>
        <taxon>Lewinellaceae</taxon>
        <taxon>Flavilitoribacter</taxon>
    </lineage>
</organism>
<feature type="domain" description="ABC transmembrane type-1" evidence="8">
    <location>
        <begin position="230"/>
        <end position="426"/>
    </location>
</feature>
<gene>
    <name evidence="9" type="ORF">CRP01_08025</name>
</gene>
<dbReference type="PANTHER" id="PTHR43386">
    <property type="entry name" value="OLIGOPEPTIDE TRANSPORT SYSTEM PERMEASE PROTEIN APPC"/>
    <property type="match status" value="1"/>
</dbReference>
<keyword evidence="6 7" id="KW-0472">Membrane</keyword>
<evidence type="ECO:0000256" key="1">
    <source>
        <dbReference type="ARBA" id="ARBA00004651"/>
    </source>
</evidence>
<keyword evidence="5 7" id="KW-1133">Transmembrane helix</keyword>
<dbReference type="AlphaFoldDB" id="A0A2D0NHB8"/>
<feature type="transmembrane region" description="Helical" evidence="7">
    <location>
        <begin position="302"/>
        <end position="320"/>
    </location>
</feature>
<feature type="transmembrane region" description="Helical" evidence="7">
    <location>
        <begin position="166"/>
        <end position="190"/>
    </location>
</feature>
<dbReference type="PROSITE" id="PS50928">
    <property type="entry name" value="ABC_TM1"/>
    <property type="match status" value="1"/>
</dbReference>
<dbReference type="Proteomes" id="UP000223913">
    <property type="component" value="Unassembled WGS sequence"/>
</dbReference>
<sequence>MIFGKKHTDQLAEELEQTSGDQRYWALVKQRFRKNRPAVWALRTLYVLGFIAIFGDFIANERPIYCKVEGTTYFPVFREFLVDLDLAKPYPRFLTRSWLDVKKEYEAVLLPLIPYSFDTQDPDNRNYKGPLEEQEVSSWRYRHWLGTDNLGRDVAAGLVNGTRTAMLVGIIAMGIAALIGISLGAIAGYFGDDRLRWSRARVMLNVLGVVLGIFYGFTVRTYALQESEHLFVDLLISLGIFGAILVLFNGLAWLLERWSVAGKKLRVPVDLLVMRAIEIKRSIPTLLLLLAILALISRPNIFYVMAIIGLLGWTSIARFMRAEMLRIRALDYMEATRALGYSNRRILFRHAIPNGLTPVLVTIAFGIAGAILTEASLSFIGIGMPPDQVTWGTMLFAARFAPYAWWLAIFPGFFIFITVLSFNLIGEGLTEAIHARR</sequence>
<comment type="subcellular location">
    <subcellularLocation>
        <location evidence="1 7">Cell membrane</location>
        <topology evidence="1 7">Multi-pass membrane protein</topology>
    </subcellularLocation>
</comment>
<evidence type="ECO:0000313" key="9">
    <source>
        <dbReference type="EMBL" id="PHN07163.1"/>
    </source>
</evidence>
<keyword evidence="3" id="KW-1003">Cell membrane</keyword>
<protein>
    <submittedName>
        <fullName evidence="9">ABC transporter permease</fullName>
    </submittedName>
</protein>
<dbReference type="OrthoDB" id="9783218at2"/>
<evidence type="ECO:0000256" key="2">
    <source>
        <dbReference type="ARBA" id="ARBA00022448"/>
    </source>
</evidence>
<dbReference type="SUPFAM" id="SSF161098">
    <property type="entry name" value="MetI-like"/>
    <property type="match status" value="1"/>
</dbReference>
<dbReference type="GO" id="GO:0005886">
    <property type="term" value="C:plasma membrane"/>
    <property type="evidence" value="ECO:0007669"/>
    <property type="project" value="UniProtKB-SubCell"/>
</dbReference>
<evidence type="ECO:0000256" key="4">
    <source>
        <dbReference type="ARBA" id="ARBA00022692"/>
    </source>
</evidence>
<dbReference type="InterPro" id="IPR035906">
    <property type="entry name" value="MetI-like_sf"/>
</dbReference>
<dbReference type="InterPro" id="IPR000515">
    <property type="entry name" value="MetI-like"/>
</dbReference>
<dbReference type="EMBL" id="PDUD01000011">
    <property type="protein sequence ID" value="PHN07163.1"/>
    <property type="molecule type" value="Genomic_DNA"/>
</dbReference>
<dbReference type="InterPro" id="IPR050366">
    <property type="entry name" value="BP-dependent_transpt_permease"/>
</dbReference>
<keyword evidence="4 7" id="KW-0812">Transmembrane</keyword>
<feature type="transmembrane region" description="Helical" evidence="7">
    <location>
        <begin position="202"/>
        <end position="222"/>
    </location>
</feature>
<keyword evidence="10" id="KW-1185">Reference proteome</keyword>
<name>A0A2D0NHB8_FLAN2</name>
<feature type="transmembrane region" description="Helical" evidence="7">
    <location>
        <begin position="403"/>
        <end position="426"/>
    </location>
</feature>
<feature type="transmembrane region" description="Helical" evidence="7">
    <location>
        <begin position="276"/>
        <end position="296"/>
    </location>
</feature>
<feature type="transmembrane region" description="Helical" evidence="7">
    <location>
        <begin position="359"/>
        <end position="383"/>
    </location>
</feature>
<evidence type="ECO:0000256" key="5">
    <source>
        <dbReference type="ARBA" id="ARBA00022989"/>
    </source>
</evidence>
<dbReference type="Pfam" id="PF12911">
    <property type="entry name" value="OppC_N"/>
    <property type="match status" value="1"/>
</dbReference>
<dbReference type="GO" id="GO:0055085">
    <property type="term" value="P:transmembrane transport"/>
    <property type="evidence" value="ECO:0007669"/>
    <property type="project" value="InterPro"/>
</dbReference>
<evidence type="ECO:0000256" key="3">
    <source>
        <dbReference type="ARBA" id="ARBA00022475"/>
    </source>
</evidence>
<accession>A0A2D0NHB8</accession>
<feature type="transmembrane region" description="Helical" evidence="7">
    <location>
        <begin position="234"/>
        <end position="255"/>
    </location>
</feature>
<evidence type="ECO:0000313" key="10">
    <source>
        <dbReference type="Proteomes" id="UP000223913"/>
    </source>
</evidence>
<comment type="caution">
    <text evidence="9">The sequence shown here is derived from an EMBL/GenBank/DDBJ whole genome shotgun (WGS) entry which is preliminary data.</text>
</comment>
<dbReference type="CDD" id="cd06261">
    <property type="entry name" value="TM_PBP2"/>
    <property type="match status" value="1"/>
</dbReference>
<comment type="similarity">
    <text evidence="7">Belongs to the binding-protein-dependent transport system permease family.</text>
</comment>
<evidence type="ECO:0000256" key="7">
    <source>
        <dbReference type="RuleBase" id="RU363032"/>
    </source>
</evidence>
<dbReference type="Gene3D" id="1.10.3720.10">
    <property type="entry name" value="MetI-like"/>
    <property type="match status" value="1"/>
</dbReference>
<dbReference type="InterPro" id="IPR025966">
    <property type="entry name" value="OppC_N"/>
</dbReference>
<keyword evidence="2 7" id="KW-0813">Transport</keyword>
<proteinExistence type="inferred from homology"/>
<dbReference type="RefSeq" id="WP_099149498.1">
    <property type="nucleotide sequence ID" value="NZ_PDUD01000011.1"/>
</dbReference>
<feature type="transmembrane region" description="Helical" evidence="7">
    <location>
        <begin position="40"/>
        <end position="59"/>
    </location>
</feature>
<evidence type="ECO:0000256" key="6">
    <source>
        <dbReference type="ARBA" id="ARBA00023136"/>
    </source>
</evidence>
<evidence type="ECO:0000259" key="8">
    <source>
        <dbReference type="PROSITE" id="PS50928"/>
    </source>
</evidence>